<organism evidence="2 3">
    <name type="scientific">Lasius platythorax</name>
    <dbReference type="NCBI Taxonomy" id="488582"/>
    <lineage>
        <taxon>Eukaryota</taxon>
        <taxon>Metazoa</taxon>
        <taxon>Ecdysozoa</taxon>
        <taxon>Arthropoda</taxon>
        <taxon>Hexapoda</taxon>
        <taxon>Insecta</taxon>
        <taxon>Pterygota</taxon>
        <taxon>Neoptera</taxon>
        <taxon>Endopterygota</taxon>
        <taxon>Hymenoptera</taxon>
        <taxon>Apocrita</taxon>
        <taxon>Aculeata</taxon>
        <taxon>Formicoidea</taxon>
        <taxon>Formicidae</taxon>
        <taxon>Formicinae</taxon>
        <taxon>Lasius</taxon>
        <taxon>Lasius</taxon>
    </lineage>
</organism>
<dbReference type="AlphaFoldDB" id="A0AAV2NBW5"/>
<gene>
    <name evidence="2" type="ORF">LPLAT_LOCUS3505</name>
</gene>
<protein>
    <recommendedName>
        <fullName evidence="1">DUF4219 domain-containing protein</fullName>
    </recommendedName>
</protein>
<sequence length="75" mass="8508">MSEDSSVKNVTKLDGKNYQVWKFQVTSLLVANDVYDVIGNRVRPANDAANEANHKKWIKDDARAVIIIIIDNSYK</sequence>
<feature type="domain" description="DUF4219" evidence="1">
    <location>
        <begin position="13"/>
        <end position="38"/>
    </location>
</feature>
<dbReference type="Proteomes" id="UP001497644">
    <property type="component" value="Chromosome 13"/>
</dbReference>
<dbReference type="EMBL" id="OZ034836">
    <property type="protein sequence ID" value="CAL1677478.1"/>
    <property type="molecule type" value="Genomic_DNA"/>
</dbReference>
<reference evidence="2" key="1">
    <citation type="submission" date="2024-04" db="EMBL/GenBank/DDBJ databases">
        <authorList>
            <consortium name="Molecular Ecology Group"/>
        </authorList>
    </citation>
    <scope>NUCLEOTIDE SEQUENCE</scope>
</reference>
<proteinExistence type="predicted"/>
<dbReference type="Pfam" id="PF13961">
    <property type="entry name" value="DUF4219"/>
    <property type="match status" value="1"/>
</dbReference>
<evidence type="ECO:0000259" key="1">
    <source>
        <dbReference type="Pfam" id="PF13961"/>
    </source>
</evidence>
<evidence type="ECO:0000313" key="2">
    <source>
        <dbReference type="EMBL" id="CAL1677478.1"/>
    </source>
</evidence>
<evidence type="ECO:0000313" key="3">
    <source>
        <dbReference type="Proteomes" id="UP001497644"/>
    </source>
</evidence>
<dbReference type="InterPro" id="IPR025314">
    <property type="entry name" value="DUF4219"/>
</dbReference>
<keyword evidence="3" id="KW-1185">Reference proteome</keyword>
<accession>A0AAV2NBW5</accession>
<name>A0AAV2NBW5_9HYME</name>